<reference evidence="2" key="1">
    <citation type="journal article" date="2019" name="Int. J. Syst. Evol. Microbiol.">
        <title>The Global Catalogue of Microorganisms (GCM) 10K type strain sequencing project: providing services to taxonomists for standard genome sequencing and annotation.</title>
        <authorList>
            <consortium name="The Broad Institute Genomics Platform"/>
            <consortium name="The Broad Institute Genome Sequencing Center for Infectious Disease"/>
            <person name="Wu L."/>
            <person name="Ma J."/>
        </authorList>
    </citation>
    <scope>NUCLEOTIDE SEQUENCE [LARGE SCALE GENOMIC DNA]</scope>
    <source>
        <strain evidence="2">JCM 19134</strain>
    </source>
</reference>
<name>A0AAV3U6K7_9ALTE</name>
<comment type="caution">
    <text evidence="1">The sequence shown here is derived from an EMBL/GenBank/DDBJ whole genome shotgun (WGS) entry which is preliminary data.</text>
</comment>
<organism evidence="1 2">
    <name type="scientific">Halioxenophilus aromaticivorans</name>
    <dbReference type="NCBI Taxonomy" id="1306992"/>
    <lineage>
        <taxon>Bacteria</taxon>
        <taxon>Pseudomonadati</taxon>
        <taxon>Pseudomonadota</taxon>
        <taxon>Gammaproteobacteria</taxon>
        <taxon>Alteromonadales</taxon>
        <taxon>Alteromonadaceae</taxon>
        <taxon>Halioxenophilus</taxon>
    </lineage>
</organism>
<dbReference type="RefSeq" id="WP_345425763.1">
    <property type="nucleotide sequence ID" value="NZ_AP031496.1"/>
</dbReference>
<dbReference type="EMBL" id="BAABLX010000029">
    <property type="protein sequence ID" value="GAA4952300.1"/>
    <property type="molecule type" value="Genomic_DNA"/>
</dbReference>
<keyword evidence="2" id="KW-1185">Reference proteome</keyword>
<gene>
    <name evidence="1" type="ORF">GCM10025791_36200</name>
</gene>
<evidence type="ECO:0008006" key="3">
    <source>
        <dbReference type="Google" id="ProtNLM"/>
    </source>
</evidence>
<evidence type="ECO:0000313" key="1">
    <source>
        <dbReference type="EMBL" id="GAA4952300.1"/>
    </source>
</evidence>
<accession>A0AAV3U6K7</accession>
<dbReference type="AlphaFoldDB" id="A0AAV3U6K7"/>
<proteinExistence type="predicted"/>
<evidence type="ECO:0000313" key="2">
    <source>
        <dbReference type="Proteomes" id="UP001409585"/>
    </source>
</evidence>
<sequence length="244" mass="27385">MPSFRRVIEIRTLGNQQQGSIKAALEDDYHHFRVELRVTDGTIKFAKGTALRTPYTLCKNSVEALPSLEGKSAVSTSQAINQITDAKLQCTHQLDLAGLGLAALAKHIARRRYDIEVPRHVNGQTTPSLSRDGDPYLCWTVDNDEIKSPDLFAGVSIGRGMASWASSHLDPEMTEATLVLRRCTMISVGRLRNLDLERHAHPWGRCYVQQPERAIYATRIIGSTQDFTNRLNTLCSQDQNWLRL</sequence>
<dbReference type="Proteomes" id="UP001409585">
    <property type="component" value="Unassembled WGS sequence"/>
</dbReference>
<protein>
    <recommendedName>
        <fullName evidence="3">DUF2889 domain-containing protein</fullName>
    </recommendedName>
</protein>